<dbReference type="EMBL" id="CP001619">
    <property type="protein sequence ID" value="ACT95743.1"/>
    <property type="molecule type" value="Genomic_DNA"/>
</dbReference>
<gene>
    <name evidence="4" type="ordered locus">Dfer_4542</name>
</gene>
<evidence type="ECO:0000313" key="4">
    <source>
        <dbReference type="EMBL" id="ACT95743.1"/>
    </source>
</evidence>
<dbReference type="Gene3D" id="3.40.50.1460">
    <property type="match status" value="1"/>
</dbReference>
<protein>
    <recommendedName>
        <fullName evidence="3">Gingipain domain-containing protein</fullName>
    </recommendedName>
</protein>
<dbReference type="InterPro" id="IPR029030">
    <property type="entry name" value="Caspase-like_dom_sf"/>
</dbReference>
<feature type="domain" description="Gingipain" evidence="3">
    <location>
        <begin position="398"/>
        <end position="762"/>
    </location>
</feature>
<keyword evidence="1 2" id="KW-0732">Signal</keyword>
<dbReference type="Pfam" id="PF01364">
    <property type="entry name" value="Peptidase_C25"/>
    <property type="match status" value="1"/>
</dbReference>
<evidence type="ECO:0000259" key="3">
    <source>
        <dbReference type="Pfam" id="PF01364"/>
    </source>
</evidence>
<dbReference type="Gene3D" id="3.40.50.10390">
    <property type="entry name" value="Gingipain r, domain 1"/>
    <property type="match status" value="1"/>
</dbReference>
<evidence type="ECO:0000256" key="1">
    <source>
        <dbReference type="ARBA" id="ARBA00022729"/>
    </source>
</evidence>
<proteinExistence type="predicted"/>
<name>C6W3P5_DYAFD</name>
<dbReference type="InterPro" id="IPR001769">
    <property type="entry name" value="Gingipain"/>
</dbReference>
<keyword evidence="5" id="KW-1185">Reference proteome</keyword>
<feature type="chain" id="PRO_5002972344" description="Gingipain domain-containing protein" evidence="2">
    <location>
        <begin position="27"/>
        <end position="1113"/>
    </location>
</feature>
<dbReference type="KEGG" id="dfe:Dfer_4542"/>
<dbReference type="AlphaFoldDB" id="C6W3P5"/>
<evidence type="ECO:0000313" key="5">
    <source>
        <dbReference type="Proteomes" id="UP000002011"/>
    </source>
</evidence>
<dbReference type="HOGENOM" id="CLU_003069_0_0_10"/>
<dbReference type="OrthoDB" id="9757650at2"/>
<accession>C6W3P5</accession>
<dbReference type="GO" id="GO:0006508">
    <property type="term" value="P:proteolysis"/>
    <property type="evidence" value="ECO:0007669"/>
    <property type="project" value="InterPro"/>
</dbReference>
<dbReference type="CDD" id="cd02258">
    <property type="entry name" value="Peptidase_C25_N"/>
    <property type="match status" value="1"/>
</dbReference>
<organism evidence="4 5">
    <name type="scientific">Dyadobacter fermentans (strain ATCC 700827 / DSM 18053 / CIP 107007 / KCTC 52180 / NS114)</name>
    <dbReference type="NCBI Taxonomy" id="471854"/>
    <lineage>
        <taxon>Bacteria</taxon>
        <taxon>Pseudomonadati</taxon>
        <taxon>Bacteroidota</taxon>
        <taxon>Cytophagia</taxon>
        <taxon>Cytophagales</taxon>
        <taxon>Spirosomataceae</taxon>
        <taxon>Dyadobacter</taxon>
    </lineage>
</organism>
<sequence>MRRMKLHTAGLLLLFLAAFGLEQAVAQQKPGYANSWINYGKPYVKIGVIKKGLHKITMTSLPKEFSSAAVDKLQLWHRGKQVSIISANSSEIVFFGVPNDGSSDSLLYRPMSSRMNPYFSMYSDESSYFLTIGDTAGLRAKATSEPVNVNAAALPSHDEKVTTVFQTDYSLSTVSPVRPNFFNSFFEIGASRTGKIVLSGVMHNNEFTLKNLVGGVENAKIKLLVHGRSNNDRSIEVYVGKNATSLRLVGTIRNSGFGGSEYTFNIKPGDVDDAKKGVLGLKSITTERSERFSLAYYDVSYPQAFDMTGLTGKEFNLKPAKTGFNRVQVKGLPAKSTLLDISNVDTPVVVNGSGENYMVNGTQGKNVRFYASNEITTVAAAKIKPLNLEVIEPKQPNYIIITTQGLMQGANQYAAYRSSADGGGFKTIILNVADLYDQFNYGEPSPLGIRNFMAYMLGEGGKTDKHLFLIGKSITHNERMTRELPDEVPTIGYPASDVLLVEGLAGTAAEIPAIPVGRLSAISNQNVLDYLTKVKEYEHNAIGDYGWRKNFLHLNGGKNTGEITQLKEFLSDLEPTVANGVVGGKVIPFVKQQPIAEVESVNITAEVNAGAGLITYFGHGSATVTDLDMGYITDVKRGYNNFGKYPMMYFNGCGVGNIFAGRFNPNPNATSDRITLSLDWLLAKDRGSVAIIANSYESFVSPSAQYLEQLYKNMFAVPSTVNFSIGKIQIAVAEAIISKTKDKYAVANIHQSLLQGDPALKLVTVSNPDYAVNSEQSISLYSESGNKTIDQSDSVRVAVVLENKGRFVADQSITVDVAYVGNSTVTKSVVVKSFPARDTIMVSFANRRDLDKITVNIDPKHLVKEMDLSNNLAEMDINWDMVKDMNFFSSANNRDVVPPMLHVRFNGTLPKDNEQLNPNPTINITLRDDRQLFADTDLVEVYLKRCPDSSCEFEKLSYTAAGISVDSLDNYSFRINYPTTGLVAGEYELLVNAKDRAGNFCTQPYQISFRILEAGDAGIKLVASPNPATTFVRFELSDVSVSGPIVIKYSIYSLTGALVEEKEFRDTAGSRKLDWYWNPSSSFAAGLFTYKVVVSGQDGQTLRQLTGKVVVTK</sequence>
<feature type="signal peptide" evidence="2">
    <location>
        <begin position="1"/>
        <end position="26"/>
    </location>
</feature>
<evidence type="ECO:0000256" key="2">
    <source>
        <dbReference type="SAM" id="SignalP"/>
    </source>
</evidence>
<dbReference type="InterPro" id="IPR029031">
    <property type="entry name" value="Gingipain_N_sf"/>
</dbReference>
<reference evidence="4 5" key="1">
    <citation type="journal article" date="2009" name="Stand. Genomic Sci.">
        <title>Complete genome sequence of Dyadobacter fermentans type strain (NS114).</title>
        <authorList>
            <person name="Lang E."/>
            <person name="Lapidus A."/>
            <person name="Chertkov O."/>
            <person name="Brettin T."/>
            <person name="Detter J.C."/>
            <person name="Han C."/>
            <person name="Copeland A."/>
            <person name="Glavina Del Rio T."/>
            <person name="Nolan M."/>
            <person name="Chen F."/>
            <person name="Lucas S."/>
            <person name="Tice H."/>
            <person name="Cheng J.F."/>
            <person name="Land M."/>
            <person name="Hauser L."/>
            <person name="Chang Y.J."/>
            <person name="Jeffries C.D."/>
            <person name="Kopitz M."/>
            <person name="Bruce D."/>
            <person name="Goodwin L."/>
            <person name="Pitluck S."/>
            <person name="Ovchinnikova G."/>
            <person name="Pati A."/>
            <person name="Ivanova N."/>
            <person name="Mavrommatis K."/>
            <person name="Chen A."/>
            <person name="Palaniappan K."/>
            <person name="Chain P."/>
            <person name="Bristow J."/>
            <person name="Eisen J.A."/>
            <person name="Markowitz V."/>
            <person name="Hugenholtz P."/>
            <person name="Goker M."/>
            <person name="Rohde M."/>
            <person name="Kyrpides N.C."/>
            <person name="Klenk H.P."/>
        </authorList>
    </citation>
    <scope>NUCLEOTIDE SEQUENCE [LARGE SCALE GENOMIC DNA]</scope>
    <source>
        <strain evidence="5">ATCC 700827 / DSM 18053 / CIP 107007 / KCTC 52180 / NS114</strain>
    </source>
</reference>
<dbReference type="Proteomes" id="UP000002011">
    <property type="component" value="Chromosome"/>
</dbReference>
<dbReference type="SUPFAM" id="SSF52129">
    <property type="entry name" value="Caspase-like"/>
    <property type="match status" value="1"/>
</dbReference>
<dbReference type="STRING" id="471854.Dfer_4542"/>
<dbReference type="eggNOG" id="COG1572">
    <property type="taxonomic scope" value="Bacteria"/>
</dbReference>
<dbReference type="GO" id="GO:0008234">
    <property type="term" value="F:cysteine-type peptidase activity"/>
    <property type="evidence" value="ECO:0007669"/>
    <property type="project" value="InterPro"/>
</dbReference>